<dbReference type="Gene3D" id="3.30.70.1290">
    <property type="entry name" value="Transposase IS200-like"/>
    <property type="match status" value="1"/>
</dbReference>
<comment type="caution">
    <text evidence="1">The sequence shown here is derived from an EMBL/GenBank/DDBJ whole genome shotgun (WGS) entry which is preliminary data.</text>
</comment>
<organism evidence="1 2">
    <name type="scientific">Vibrio ponticus</name>
    <dbReference type="NCBI Taxonomy" id="265668"/>
    <lineage>
        <taxon>Bacteria</taxon>
        <taxon>Pseudomonadati</taxon>
        <taxon>Pseudomonadota</taxon>
        <taxon>Gammaproteobacteria</taxon>
        <taxon>Vibrionales</taxon>
        <taxon>Vibrionaceae</taxon>
        <taxon>Vibrio</taxon>
    </lineage>
</organism>
<evidence type="ECO:0000313" key="1">
    <source>
        <dbReference type="EMBL" id="OLQ87308.1"/>
    </source>
</evidence>
<accession>A0ABX3F8S1</accession>
<evidence type="ECO:0008006" key="3">
    <source>
        <dbReference type="Google" id="ProtNLM"/>
    </source>
</evidence>
<name>A0ABX3F8S1_9VIBR</name>
<protein>
    <recommendedName>
        <fullName evidence="3">Mobile element protein</fullName>
    </recommendedName>
</protein>
<reference evidence="1 2" key="1">
    <citation type="submission" date="2016-09" db="EMBL/GenBank/DDBJ databases">
        <title>Genomic Taxonomy of the Vibrionaceae.</title>
        <authorList>
            <person name="Gonzalez-Castillo A."/>
            <person name="Gomez-Gil B."/>
            <person name="Enciso-Ibarra K."/>
        </authorList>
    </citation>
    <scope>NUCLEOTIDE SEQUENCE [LARGE SCALE GENOMIC DNA]</scope>
    <source>
        <strain evidence="1 2">CAIM 1731</strain>
    </source>
</reference>
<dbReference type="PANTHER" id="PTHR34322:SF2">
    <property type="entry name" value="TRANSPOSASE IS200-LIKE DOMAIN-CONTAINING PROTEIN"/>
    <property type="match status" value="1"/>
</dbReference>
<dbReference type="InterPro" id="IPR036515">
    <property type="entry name" value="Transposase_17_sf"/>
</dbReference>
<sequence>MLDEKALLSCMAYVDLNPVRADMAQSLEESEFTSIYERIHSVTCKGDERKGELASIPAKGLAGFLGNEREMQPSVFSKIGGIEFSLLDYLVLVEALGQVVRPNTRGYIPPCDTTILERLNMNGGEWLKFSESFGGKFRCAVGSTKELESYAQHTKRAWVAGKASMSACNFYVCSGEVS</sequence>
<dbReference type="RefSeq" id="WP_139312269.1">
    <property type="nucleotide sequence ID" value="NZ_AP019657.1"/>
</dbReference>
<dbReference type="Proteomes" id="UP000186206">
    <property type="component" value="Unassembled WGS sequence"/>
</dbReference>
<evidence type="ECO:0000313" key="2">
    <source>
        <dbReference type="Proteomes" id="UP000186206"/>
    </source>
</evidence>
<proteinExistence type="predicted"/>
<dbReference type="EMBL" id="MJMI01000123">
    <property type="protein sequence ID" value="OLQ87308.1"/>
    <property type="molecule type" value="Genomic_DNA"/>
</dbReference>
<gene>
    <name evidence="1" type="ORF">BIY21_17270</name>
</gene>
<keyword evidence="2" id="KW-1185">Reference proteome</keyword>
<dbReference type="PANTHER" id="PTHR34322">
    <property type="entry name" value="TRANSPOSASE, Y1_TNP DOMAIN-CONTAINING"/>
    <property type="match status" value="1"/>
</dbReference>